<dbReference type="Gene3D" id="3.40.50.2300">
    <property type="match status" value="1"/>
</dbReference>
<dbReference type="InterPro" id="IPR005467">
    <property type="entry name" value="His_kinase_dom"/>
</dbReference>
<reference evidence="12" key="1">
    <citation type="submission" date="2021-05" db="EMBL/GenBank/DDBJ databases">
        <authorList>
            <person name="Pietrasiak N."/>
            <person name="Ward R."/>
            <person name="Stajich J.E."/>
            <person name="Kurbessoian T."/>
        </authorList>
    </citation>
    <scope>NUCLEOTIDE SEQUENCE</scope>
    <source>
        <strain evidence="12">JT2-VF2</strain>
    </source>
</reference>
<dbReference type="SUPFAM" id="SSF47384">
    <property type="entry name" value="Homodimeric domain of signal transducing histidine kinase"/>
    <property type="match status" value="1"/>
</dbReference>
<dbReference type="PROSITE" id="PS50110">
    <property type="entry name" value="RESPONSE_REGULATORY"/>
    <property type="match status" value="1"/>
</dbReference>
<feature type="modified residue" description="4-aspartylphosphate" evidence="7">
    <location>
        <position position="65"/>
    </location>
</feature>
<dbReference type="InterPro" id="IPR036890">
    <property type="entry name" value="HATPase_C_sf"/>
</dbReference>
<name>A0A951PZA3_9NOST</name>
<evidence type="ECO:0000259" key="8">
    <source>
        <dbReference type="PROSITE" id="PS50109"/>
    </source>
</evidence>
<feature type="domain" description="Response regulatory" evidence="9">
    <location>
        <begin position="15"/>
        <end position="130"/>
    </location>
</feature>
<dbReference type="Proteomes" id="UP000715781">
    <property type="component" value="Unassembled WGS sequence"/>
</dbReference>
<dbReference type="GO" id="GO:0006355">
    <property type="term" value="P:regulation of DNA-templated transcription"/>
    <property type="evidence" value="ECO:0007669"/>
    <property type="project" value="InterPro"/>
</dbReference>
<dbReference type="EMBL" id="JAHHHN010000011">
    <property type="protein sequence ID" value="MBW4563199.1"/>
    <property type="molecule type" value="Genomic_DNA"/>
</dbReference>
<dbReference type="EC" id="2.7.13.3" evidence="2"/>
<dbReference type="PANTHER" id="PTHR43047:SF72">
    <property type="entry name" value="OSMOSENSING HISTIDINE PROTEIN KINASE SLN1"/>
    <property type="match status" value="1"/>
</dbReference>
<accession>A0A951PZA3</accession>
<evidence type="ECO:0000256" key="6">
    <source>
        <dbReference type="ARBA" id="ARBA00023012"/>
    </source>
</evidence>
<dbReference type="InterPro" id="IPR011006">
    <property type="entry name" value="CheY-like_superfamily"/>
</dbReference>
<organism evidence="12 13">
    <name type="scientific">Mojavia pulchra JT2-VF2</name>
    <dbReference type="NCBI Taxonomy" id="287848"/>
    <lineage>
        <taxon>Bacteria</taxon>
        <taxon>Bacillati</taxon>
        <taxon>Cyanobacteriota</taxon>
        <taxon>Cyanophyceae</taxon>
        <taxon>Nostocales</taxon>
        <taxon>Nostocaceae</taxon>
    </lineage>
</organism>
<dbReference type="InterPro" id="IPR035965">
    <property type="entry name" value="PAS-like_dom_sf"/>
</dbReference>
<evidence type="ECO:0000259" key="10">
    <source>
        <dbReference type="PROSITE" id="PS50112"/>
    </source>
</evidence>
<dbReference type="InterPro" id="IPR003661">
    <property type="entry name" value="HisK_dim/P_dom"/>
</dbReference>
<dbReference type="InterPro" id="IPR000700">
    <property type="entry name" value="PAS-assoc_C"/>
</dbReference>
<dbReference type="Gene3D" id="3.30.565.10">
    <property type="entry name" value="Histidine kinase-like ATPase, C-terminal domain"/>
    <property type="match status" value="1"/>
</dbReference>
<dbReference type="GO" id="GO:0000155">
    <property type="term" value="F:phosphorelay sensor kinase activity"/>
    <property type="evidence" value="ECO:0007669"/>
    <property type="project" value="InterPro"/>
</dbReference>
<dbReference type="SMART" id="SM00448">
    <property type="entry name" value="REC"/>
    <property type="match status" value="1"/>
</dbReference>
<evidence type="ECO:0000259" key="11">
    <source>
        <dbReference type="PROSITE" id="PS50113"/>
    </source>
</evidence>
<gene>
    <name evidence="12" type="ORF">KME32_19035</name>
</gene>
<dbReference type="SUPFAM" id="SSF55874">
    <property type="entry name" value="ATPase domain of HSP90 chaperone/DNA topoisomerase II/histidine kinase"/>
    <property type="match status" value="1"/>
</dbReference>
<evidence type="ECO:0000256" key="4">
    <source>
        <dbReference type="ARBA" id="ARBA00022679"/>
    </source>
</evidence>
<dbReference type="InterPro" id="IPR001789">
    <property type="entry name" value="Sig_transdc_resp-reg_receiver"/>
</dbReference>
<evidence type="ECO:0000313" key="12">
    <source>
        <dbReference type="EMBL" id="MBW4563199.1"/>
    </source>
</evidence>
<dbReference type="PROSITE" id="PS50113">
    <property type="entry name" value="PAC"/>
    <property type="match status" value="1"/>
</dbReference>
<dbReference type="PROSITE" id="PS50112">
    <property type="entry name" value="PAS"/>
    <property type="match status" value="1"/>
</dbReference>
<dbReference type="NCBIfam" id="TIGR00229">
    <property type="entry name" value="sensory_box"/>
    <property type="match status" value="1"/>
</dbReference>
<dbReference type="Pfam" id="PF00512">
    <property type="entry name" value="HisKA"/>
    <property type="match status" value="1"/>
</dbReference>
<dbReference type="CDD" id="cd00075">
    <property type="entry name" value="HATPase"/>
    <property type="match status" value="1"/>
</dbReference>
<dbReference type="SUPFAM" id="SSF52172">
    <property type="entry name" value="CheY-like"/>
    <property type="match status" value="1"/>
</dbReference>
<dbReference type="Pfam" id="PF02518">
    <property type="entry name" value="HATPase_c"/>
    <property type="match status" value="1"/>
</dbReference>
<dbReference type="InterPro" id="IPR013767">
    <property type="entry name" value="PAS_fold"/>
</dbReference>
<dbReference type="PANTHER" id="PTHR43047">
    <property type="entry name" value="TWO-COMPONENT HISTIDINE PROTEIN KINASE"/>
    <property type="match status" value="1"/>
</dbReference>
<feature type="domain" description="Histidine kinase" evidence="8">
    <location>
        <begin position="292"/>
        <end position="549"/>
    </location>
</feature>
<dbReference type="SMART" id="SM00387">
    <property type="entry name" value="HATPase_c"/>
    <property type="match status" value="1"/>
</dbReference>
<feature type="domain" description="PAS" evidence="10">
    <location>
        <begin position="135"/>
        <end position="208"/>
    </location>
</feature>
<dbReference type="Pfam" id="PF00072">
    <property type="entry name" value="Response_reg"/>
    <property type="match status" value="1"/>
</dbReference>
<dbReference type="AlphaFoldDB" id="A0A951PZA3"/>
<comment type="catalytic activity">
    <reaction evidence="1">
        <text>ATP + protein L-histidine = ADP + protein N-phospho-L-histidine.</text>
        <dbReference type="EC" id="2.7.13.3"/>
    </reaction>
</comment>
<dbReference type="Pfam" id="PF00989">
    <property type="entry name" value="PAS"/>
    <property type="match status" value="1"/>
</dbReference>
<dbReference type="InterPro" id="IPR001610">
    <property type="entry name" value="PAC"/>
</dbReference>
<keyword evidence="3 7" id="KW-0597">Phosphoprotein</keyword>
<evidence type="ECO:0000256" key="1">
    <source>
        <dbReference type="ARBA" id="ARBA00000085"/>
    </source>
</evidence>
<dbReference type="CDD" id="cd00130">
    <property type="entry name" value="PAS"/>
    <property type="match status" value="1"/>
</dbReference>
<dbReference type="SMART" id="SM00086">
    <property type="entry name" value="PAC"/>
    <property type="match status" value="1"/>
</dbReference>
<evidence type="ECO:0000256" key="2">
    <source>
        <dbReference type="ARBA" id="ARBA00012438"/>
    </source>
</evidence>
<protein>
    <recommendedName>
        <fullName evidence="2">histidine kinase</fullName>
        <ecNumber evidence="2">2.7.13.3</ecNumber>
    </recommendedName>
</protein>
<dbReference type="Gene3D" id="3.30.450.20">
    <property type="entry name" value="PAS domain"/>
    <property type="match status" value="1"/>
</dbReference>
<keyword evidence="6" id="KW-0902">Two-component regulatory system</keyword>
<dbReference type="InterPro" id="IPR003594">
    <property type="entry name" value="HATPase_dom"/>
</dbReference>
<proteinExistence type="predicted"/>
<dbReference type="CDD" id="cd00082">
    <property type="entry name" value="HisKA"/>
    <property type="match status" value="1"/>
</dbReference>
<dbReference type="SUPFAM" id="SSF55785">
    <property type="entry name" value="PYP-like sensor domain (PAS domain)"/>
    <property type="match status" value="1"/>
</dbReference>
<reference evidence="12" key="2">
    <citation type="journal article" date="2022" name="Microbiol. Resour. Announc.">
        <title>Metagenome Sequencing to Explore Phylogenomics of Terrestrial Cyanobacteria.</title>
        <authorList>
            <person name="Ward R.D."/>
            <person name="Stajich J.E."/>
            <person name="Johansen J.R."/>
            <person name="Huntemann M."/>
            <person name="Clum A."/>
            <person name="Foster B."/>
            <person name="Foster B."/>
            <person name="Roux S."/>
            <person name="Palaniappan K."/>
            <person name="Varghese N."/>
            <person name="Mukherjee S."/>
            <person name="Reddy T.B.K."/>
            <person name="Daum C."/>
            <person name="Copeland A."/>
            <person name="Chen I.A."/>
            <person name="Ivanova N.N."/>
            <person name="Kyrpides N.C."/>
            <person name="Shapiro N."/>
            <person name="Eloe-Fadrosh E.A."/>
            <person name="Pietrasiak N."/>
        </authorList>
    </citation>
    <scope>NUCLEOTIDE SEQUENCE</scope>
    <source>
        <strain evidence="12">JT2-VF2</strain>
    </source>
</reference>
<dbReference type="InterPro" id="IPR036097">
    <property type="entry name" value="HisK_dim/P_sf"/>
</dbReference>
<evidence type="ECO:0000259" key="9">
    <source>
        <dbReference type="PROSITE" id="PS50110"/>
    </source>
</evidence>
<dbReference type="PROSITE" id="PS50109">
    <property type="entry name" value="HIS_KIN"/>
    <property type="match status" value="1"/>
</dbReference>
<evidence type="ECO:0000256" key="3">
    <source>
        <dbReference type="ARBA" id="ARBA00022553"/>
    </source>
</evidence>
<keyword evidence="4" id="KW-0808">Transferase</keyword>
<dbReference type="InterPro" id="IPR004358">
    <property type="entry name" value="Sig_transdc_His_kin-like_C"/>
</dbReference>
<dbReference type="Gene3D" id="1.10.287.130">
    <property type="match status" value="1"/>
</dbReference>
<dbReference type="InterPro" id="IPR000014">
    <property type="entry name" value="PAS"/>
</dbReference>
<dbReference type="SMART" id="SM00091">
    <property type="entry name" value="PAS"/>
    <property type="match status" value="1"/>
</dbReference>
<evidence type="ECO:0000256" key="5">
    <source>
        <dbReference type="ARBA" id="ARBA00022777"/>
    </source>
</evidence>
<comment type="caution">
    <text evidence="12">The sequence shown here is derived from an EMBL/GenBank/DDBJ whole genome shotgun (WGS) entry which is preliminary data.</text>
</comment>
<dbReference type="CDD" id="cd17534">
    <property type="entry name" value="REC_DC-like"/>
    <property type="match status" value="1"/>
</dbReference>
<keyword evidence="5" id="KW-0418">Kinase</keyword>
<feature type="domain" description="PAC" evidence="11">
    <location>
        <begin position="213"/>
        <end position="265"/>
    </location>
</feature>
<sequence>MTNISSNTQTTKTIRVLVVEDEYILAINLQESLESLGYRVVDIADSAEAAIEKANKLRPNLILMDIRLRGEMDGIQAAEHIWNRLQIPVIYVTGHSDKSTVERATLTLPFGYILKPVREQELYVAIQTALNRYEREQFLSSVLRGMGDGVIVVDPQLRVKYLNQAGEALTGWRLDEAKDQMLDDVFQLIDEQTQLRVENPIIWAFQQETTIYLSDRILLIAKDGTKIPVADSATLLRDNNGAITGAVMVFRDDTQRRLTEERNLAAERTRKLEMQITELQLLNQLKVDLLAATSHEMRTPLSNIKMTISLLENILDQQEIGQLEASSKLESVSCYLGILRSECERELNLVDDLLKMRIIDADMYPLELTSIQLQLWLPHIAEGFQELAQAKQQILELNIHPDLPPLISDLSILTQIVSELLNNACKYTPPQEQITVTVHLVQNPTSIINQDTQIPSFQITISNSGVEIPSNEQSRIFEPFYRIPNRNTTEQPPISNLIKKIPISSTWQPSGAGLGLALVKKLVKYIQGTIAVTSAQGWTSFTVQLPLTLSLERSS</sequence>
<evidence type="ECO:0000313" key="13">
    <source>
        <dbReference type="Proteomes" id="UP000715781"/>
    </source>
</evidence>
<dbReference type="SMART" id="SM00388">
    <property type="entry name" value="HisKA"/>
    <property type="match status" value="1"/>
</dbReference>
<evidence type="ECO:0000256" key="7">
    <source>
        <dbReference type="PROSITE-ProRule" id="PRU00169"/>
    </source>
</evidence>
<dbReference type="PRINTS" id="PR00344">
    <property type="entry name" value="BCTRLSENSOR"/>
</dbReference>